<keyword evidence="1" id="KW-0472">Membrane</keyword>
<reference evidence="2 3" key="1">
    <citation type="submission" date="2016-09" db="EMBL/GenBank/DDBJ databases">
        <authorList>
            <person name="Capua I."/>
            <person name="De Benedictis P."/>
            <person name="Joannis T."/>
            <person name="Lombin L.H."/>
            <person name="Cattoli G."/>
        </authorList>
    </citation>
    <scope>NUCLEOTIDE SEQUENCE [LARGE SCALE GENOMIC DNA]</scope>
    <source>
        <strain evidence="2 3">UB20</strain>
    </source>
</reference>
<name>A0A1D3UQ64_TANFO</name>
<gene>
    <name evidence="2" type="ORF">TFUB20_01693</name>
</gene>
<keyword evidence="1" id="KW-0812">Transmembrane</keyword>
<keyword evidence="1" id="KW-1133">Transmembrane helix</keyword>
<evidence type="ECO:0000313" key="2">
    <source>
        <dbReference type="EMBL" id="SCQ22374.1"/>
    </source>
</evidence>
<sequence>MQVGLVISPYYSMISQKPPLLGPTRRRYLSRIASMLRDMEFSLIPTCLESSDLEIYGFSIISLMIEIRFFVNFSLSAIAFSITFSVTLTSFSITLSVTFGTVIFKIKSSRWKYIFINRITGTYSCIFGIYSCIFIDSRLYK</sequence>
<evidence type="ECO:0000256" key="1">
    <source>
        <dbReference type="SAM" id="Phobius"/>
    </source>
</evidence>
<dbReference type="Proteomes" id="UP000182057">
    <property type="component" value="Unassembled WGS sequence"/>
</dbReference>
<protein>
    <submittedName>
        <fullName evidence="2">Uncharacterized protein</fullName>
    </submittedName>
</protein>
<feature type="transmembrane region" description="Helical" evidence="1">
    <location>
        <begin position="69"/>
        <end position="93"/>
    </location>
</feature>
<feature type="transmembrane region" description="Helical" evidence="1">
    <location>
        <begin position="113"/>
        <end position="135"/>
    </location>
</feature>
<organism evidence="2 3">
    <name type="scientific">Tannerella forsythia</name>
    <name type="common">Bacteroides forsythus</name>
    <dbReference type="NCBI Taxonomy" id="28112"/>
    <lineage>
        <taxon>Bacteria</taxon>
        <taxon>Pseudomonadati</taxon>
        <taxon>Bacteroidota</taxon>
        <taxon>Bacteroidia</taxon>
        <taxon>Bacteroidales</taxon>
        <taxon>Tannerellaceae</taxon>
        <taxon>Tannerella</taxon>
    </lineage>
</organism>
<dbReference type="AlphaFoldDB" id="A0A1D3UQ64"/>
<proteinExistence type="predicted"/>
<accession>A0A1D3UQ64</accession>
<evidence type="ECO:0000313" key="3">
    <source>
        <dbReference type="Proteomes" id="UP000182057"/>
    </source>
</evidence>
<dbReference type="EMBL" id="FMMM01000060">
    <property type="protein sequence ID" value="SCQ22374.1"/>
    <property type="molecule type" value="Genomic_DNA"/>
</dbReference>